<accession>A0AA39PWE6</accession>
<proteinExistence type="predicted"/>
<gene>
    <name evidence="1" type="ORF">IW261DRAFT_1555485</name>
</gene>
<protein>
    <submittedName>
        <fullName evidence="1">Uncharacterized protein</fullName>
    </submittedName>
</protein>
<name>A0AA39PWE6_9AGAR</name>
<sequence>MRLKVPIDYSNEDDDKAALAVIKIPAQYDVEYKAPFFKTNPGGPGVSGVTFLDVIRPLLDLVIGNQYHGIISFDPCGIANSSPRAEFFLSKEEHYR</sequence>
<dbReference type="Proteomes" id="UP001175227">
    <property type="component" value="Unassembled WGS sequence"/>
</dbReference>
<dbReference type="AlphaFoldDB" id="A0AA39PWE6"/>
<reference evidence="1" key="1">
    <citation type="submission" date="2023-06" db="EMBL/GenBank/DDBJ databases">
        <authorList>
            <consortium name="Lawrence Berkeley National Laboratory"/>
            <person name="Ahrendt S."/>
            <person name="Sahu N."/>
            <person name="Indic B."/>
            <person name="Wong-Bajracharya J."/>
            <person name="Merenyi Z."/>
            <person name="Ke H.-M."/>
            <person name="Monk M."/>
            <person name="Kocsube S."/>
            <person name="Drula E."/>
            <person name="Lipzen A."/>
            <person name="Balint B."/>
            <person name="Henrissat B."/>
            <person name="Andreopoulos B."/>
            <person name="Martin F.M."/>
            <person name="Harder C.B."/>
            <person name="Rigling D."/>
            <person name="Ford K.L."/>
            <person name="Foster G.D."/>
            <person name="Pangilinan J."/>
            <person name="Papanicolaou A."/>
            <person name="Barry K."/>
            <person name="LaButti K."/>
            <person name="Viragh M."/>
            <person name="Koriabine M."/>
            <person name="Yan M."/>
            <person name="Riley R."/>
            <person name="Champramary S."/>
            <person name="Plett K.L."/>
            <person name="Tsai I.J."/>
            <person name="Slot J."/>
            <person name="Sipos G."/>
            <person name="Plett J."/>
            <person name="Nagy L.G."/>
            <person name="Grigoriev I.V."/>
        </authorList>
    </citation>
    <scope>NUCLEOTIDE SEQUENCE</scope>
    <source>
        <strain evidence="1">ICMP 16352</strain>
    </source>
</reference>
<comment type="caution">
    <text evidence="1">The sequence shown here is derived from an EMBL/GenBank/DDBJ whole genome shotgun (WGS) entry which is preliminary data.</text>
</comment>
<keyword evidence="2" id="KW-1185">Reference proteome</keyword>
<evidence type="ECO:0000313" key="1">
    <source>
        <dbReference type="EMBL" id="KAK0490343.1"/>
    </source>
</evidence>
<organism evidence="1 2">
    <name type="scientific">Armillaria novae-zelandiae</name>
    <dbReference type="NCBI Taxonomy" id="153914"/>
    <lineage>
        <taxon>Eukaryota</taxon>
        <taxon>Fungi</taxon>
        <taxon>Dikarya</taxon>
        <taxon>Basidiomycota</taxon>
        <taxon>Agaricomycotina</taxon>
        <taxon>Agaricomycetes</taxon>
        <taxon>Agaricomycetidae</taxon>
        <taxon>Agaricales</taxon>
        <taxon>Marasmiineae</taxon>
        <taxon>Physalacriaceae</taxon>
        <taxon>Armillaria</taxon>
    </lineage>
</organism>
<evidence type="ECO:0000313" key="2">
    <source>
        <dbReference type="Proteomes" id="UP001175227"/>
    </source>
</evidence>
<dbReference type="EMBL" id="JAUEPR010000001">
    <property type="protein sequence ID" value="KAK0490343.1"/>
    <property type="molecule type" value="Genomic_DNA"/>
</dbReference>